<keyword evidence="2" id="KW-0732">Signal</keyword>
<evidence type="ECO:0000256" key="2">
    <source>
        <dbReference type="SAM" id="SignalP"/>
    </source>
</evidence>
<dbReference type="PROSITE" id="PS51257">
    <property type="entry name" value="PROKAR_LIPOPROTEIN"/>
    <property type="match status" value="1"/>
</dbReference>
<reference evidence="3 4" key="1">
    <citation type="submission" date="2020-03" db="EMBL/GenBank/DDBJ databases">
        <title>Two novel Motilibacter sp.</title>
        <authorList>
            <person name="Liu S."/>
        </authorList>
    </citation>
    <scope>NUCLEOTIDE SEQUENCE [LARGE SCALE GENOMIC DNA]</scope>
    <source>
        <strain evidence="3 4">E257</strain>
    </source>
</reference>
<dbReference type="InterPro" id="IPR011043">
    <property type="entry name" value="Gal_Oxase/kelch_b-propeller"/>
</dbReference>
<dbReference type="Gene3D" id="2.120.10.80">
    <property type="entry name" value="Kelch-type beta propeller"/>
    <property type="match status" value="2"/>
</dbReference>
<dbReference type="RefSeq" id="WP_166284237.1">
    <property type="nucleotide sequence ID" value="NZ_JAANNP010000051.1"/>
</dbReference>
<dbReference type="InterPro" id="IPR050796">
    <property type="entry name" value="SCF_F-box_component"/>
</dbReference>
<feature type="compositionally biased region" description="Basic and acidic residues" evidence="1">
    <location>
        <begin position="174"/>
        <end position="183"/>
    </location>
</feature>
<evidence type="ECO:0008006" key="5">
    <source>
        <dbReference type="Google" id="ProtNLM"/>
    </source>
</evidence>
<dbReference type="PANTHER" id="PTHR31672">
    <property type="entry name" value="BNACNNG10540D PROTEIN"/>
    <property type="match status" value="1"/>
</dbReference>
<dbReference type="Proteomes" id="UP000800981">
    <property type="component" value="Unassembled WGS sequence"/>
</dbReference>
<gene>
    <name evidence="3" type="ORF">G9H71_18355</name>
</gene>
<evidence type="ECO:0000256" key="1">
    <source>
        <dbReference type="SAM" id="MobiDB-lite"/>
    </source>
</evidence>
<keyword evidence="4" id="KW-1185">Reference proteome</keyword>
<dbReference type="EMBL" id="JAANNP010000051">
    <property type="protein sequence ID" value="NHC15748.1"/>
    <property type="molecule type" value="Genomic_DNA"/>
</dbReference>
<proteinExistence type="predicted"/>
<evidence type="ECO:0000313" key="3">
    <source>
        <dbReference type="EMBL" id="NHC15748.1"/>
    </source>
</evidence>
<sequence>MRTARSVAALTLALLASGACRSAGDDTASANDRWALTAPAPLPPRHGALVLAVAGKGLVLGGSDESPCPPSASCRTAPRPLRDAAVYDPAADTWTKAPPAPVGLGPLVPTSSAVVGDTAYVLVQGGQRRAFLSYDLSDRTWRRLPPPPQVSTAWFALSTLGRDVVAYVSSHDPGLNRRDHRPPDQAYDPAARRWRELPQDPLGPSSGRTMVATDTGTVLLADERPRYPLVRPPATETAVLDPRTRRWRRLPDSPPGISGSALPAGGRVVNLLLQHGAGEAADKWGRRYPYGSGVLDVRSRRWSALPPGRPDVPTGTGGPGFASGAGLVVASGVALDVATGQWTRVPTAGAAPLPRTGEGSAVLSTSTGPVVLEFGGATWRGDWSTADLSGAGLVWRPAG</sequence>
<name>A0ABX0GXP5_9ACTN</name>
<accession>A0ABX0GXP5</accession>
<dbReference type="PANTHER" id="PTHR31672:SF2">
    <property type="entry name" value="F-BOX DOMAIN-CONTAINING PROTEIN"/>
    <property type="match status" value="1"/>
</dbReference>
<organism evidence="3 4">
    <name type="scientific">Motilibacter deserti</name>
    <dbReference type="NCBI Taxonomy" id="2714956"/>
    <lineage>
        <taxon>Bacteria</taxon>
        <taxon>Bacillati</taxon>
        <taxon>Actinomycetota</taxon>
        <taxon>Actinomycetes</taxon>
        <taxon>Motilibacterales</taxon>
        <taxon>Motilibacteraceae</taxon>
        <taxon>Motilibacter</taxon>
    </lineage>
</organism>
<feature type="region of interest" description="Disordered" evidence="1">
    <location>
        <begin position="171"/>
        <end position="210"/>
    </location>
</feature>
<dbReference type="InterPro" id="IPR015915">
    <property type="entry name" value="Kelch-typ_b-propeller"/>
</dbReference>
<evidence type="ECO:0000313" key="4">
    <source>
        <dbReference type="Proteomes" id="UP000800981"/>
    </source>
</evidence>
<dbReference type="SUPFAM" id="SSF50965">
    <property type="entry name" value="Galactose oxidase, central domain"/>
    <property type="match status" value="1"/>
</dbReference>
<protein>
    <recommendedName>
        <fullName evidence="5">Galactose oxidase-like protein</fullName>
    </recommendedName>
</protein>
<feature type="signal peptide" evidence="2">
    <location>
        <begin position="1"/>
        <end position="22"/>
    </location>
</feature>
<comment type="caution">
    <text evidence="3">The sequence shown here is derived from an EMBL/GenBank/DDBJ whole genome shotgun (WGS) entry which is preliminary data.</text>
</comment>
<feature type="chain" id="PRO_5045066884" description="Galactose oxidase-like protein" evidence="2">
    <location>
        <begin position="23"/>
        <end position="399"/>
    </location>
</feature>